<comment type="similarity">
    <text evidence="1">Belongs to the beta type-B retroviral polymerase family. HERV class-II K(HML-2) pol subfamily.</text>
</comment>
<keyword evidence="8" id="KW-1185">Reference proteome</keyword>
<reference evidence="7" key="1">
    <citation type="submission" date="2023-07" db="EMBL/GenBank/DDBJ databases">
        <authorList>
            <person name="Stuckert A."/>
        </authorList>
    </citation>
    <scope>NUCLEOTIDE SEQUENCE</scope>
</reference>
<feature type="transmembrane region" description="Helical" evidence="4">
    <location>
        <begin position="222"/>
        <end position="248"/>
    </location>
</feature>
<evidence type="ECO:0000259" key="5">
    <source>
        <dbReference type="PROSITE" id="PS50878"/>
    </source>
</evidence>
<name>A0ABN9L1E7_9NEOB</name>
<dbReference type="InterPro" id="IPR043128">
    <property type="entry name" value="Rev_trsase/Diguanyl_cyclase"/>
</dbReference>
<dbReference type="SMART" id="SM00595">
    <property type="entry name" value="MADF"/>
    <property type="match status" value="1"/>
</dbReference>
<dbReference type="PROSITE" id="PS51029">
    <property type="entry name" value="MADF"/>
    <property type="match status" value="1"/>
</dbReference>
<dbReference type="EC" id="3.1.26.4" evidence="2"/>
<evidence type="ECO:0000256" key="1">
    <source>
        <dbReference type="ARBA" id="ARBA00010879"/>
    </source>
</evidence>
<dbReference type="InterPro" id="IPR000477">
    <property type="entry name" value="RT_dom"/>
</dbReference>
<sequence length="560" mass="63587">MRSYVKESLEKGHIRPSSSPLGAGFFFVAKKDGSLRPCIDYRLLNKITVKFQYPLPLISDLFARIKGASWFTKIDLRGAYNLVRIRQGDEWKTAFNTPEGHFEYLVMPFGLANAPSVFQSFMHDIFREYLDKFLIVYLDDILIFSDDWESHVKQVRMVFQVEVDASEIGAGAVLSQRGQVESSDCPWCGFCGGQVAADLDSDGNSSIWSNGRVMLRKIIPGFLPLMSMPQILFVPFMWLILVGLGVLMSANELDCVRALIEMYRSLPCLWKIKSADYSNRYKKKDAYEKLVAIYKEHHPTETVDEHIVRKKIQALRTVYKKELSKVEKSLKSGAGTDDVYVPKLWYYDLLAFTRDQEIPRPCQTVTSICAPSPEENLPESPDKHVPLQQRERPEGNDVQSHQSSRSPCLEEQTRPQRPSRKRKLTAGTPVDLLAMANNILSKHAATQLSAFPTLVEERLNKLDVTQRSHSERLMFDVLNAAAAGKLSDTSMLNITDRQPSSQFYLGPPQEPMHSTPVRRPGPHHSQFWTPPAPPSFADFSQGPPTATHQYSEMDTYYQNL</sequence>
<evidence type="ECO:0000256" key="4">
    <source>
        <dbReference type="SAM" id="Phobius"/>
    </source>
</evidence>
<accession>A0ABN9L1E7</accession>
<protein>
    <recommendedName>
        <fullName evidence="2">ribonuclease H</fullName>
        <ecNumber evidence="2">3.1.26.4</ecNumber>
    </recommendedName>
</protein>
<keyword evidence="4" id="KW-1133">Transmembrane helix</keyword>
<evidence type="ECO:0000259" key="6">
    <source>
        <dbReference type="PROSITE" id="PS51029"/>
    </source>
</evidence>
<dbReference type="SUPFAM" id="SSF56672">
    <property type="entry name" value="DNA/RNA polymerases"/>
    <property type="match status" value="1"/>
</dbReference>
<keyword evidence="4" id="KW-0472">Membrane</keyword>
<keyword evidence="4" id="KW-0812">Transmembrane</keyword>
<feature type="domain" description="MADF" evidence="6">
    <location>
        <begin position="258"/>
        <end position="358"/>
    </location>
</feature>
<evidence type="ECO:0000313" key="8">
    <source>
        <dbReference type="Proteomes" id="UP001176940"/>
    </source>
</evidence>
<dbReference type="PROSITE" id="PS50878">
    <property type="entry name" value="RT_POL"/>
    <property type="match status" value="1"/>
</dbReference>
<proteinExistence type="inferred from homology"/>
<dbReference type="Gene3D" id="3.30.70.270">
    <property type="match status" value="1"/>
</dbReference>
<dbReference type="InterPro" id="IPR006578">
    <property type="entry name" value="MADF-dom"/>
</dbReference>
<dbReference type="Pfam" id="PF00078">
    <property type="entry name" value="RVT_1"/>
    <property type="match status" value="1"/>
</dbReference>
<feature type="compositionally biased region" description="Polar residues" evidence="3">
    <location>
        <begin position="397"/>
        <end position="406"/>
    </location>
</feature>
<dbReference type="EMBL" id="CAUEEQ010007079">
    <property type="protein sequence ID" value="CAJ0930702.1"/>
    <property type="molecule type" value="Genomic_DNA"/>
</dbReference>
<gene>
    <name evidence="7" type="ORF">RIMI_LOCUS4412920</name>
</gene>
<dbReference type="Pfam" id="PF10545">
    <property type="entry name" value="MADF_DNA_bdg"/>
    <property type="match status" value="1"/>
</dbReference>
<evidence type="ECO:0000313" key="7">
    <source>
        <dbReference type="EMBL" id="CAJ0930702.1"/>
    </source>
</evidence>
<dbReference type="Gene3D" id="3.10.10.10">
    <property type="entry name" value="HIV Type 1 Reverse Transcriptase, subunit A, domain 1"/>
    <property type="match status" value="1"/>
</dbReference>
<organism evidence="7 8">
    <name type="scientific">Ranitomeya imitator</name>
    <name type="common">mimic poison frog</name>
    <dbReference type="NCBI Taxonomy" id="111125"/>
    <lineage>
        <taxon>Eukaryota</taxon>
        <taxon>Metazoa</taxon>
        <taxon>Chordata</taxon>
        <taxon>Craniata</taxon>
        <taxon>Vertebrata</taxon>
        <taxon>Euteleostomi</taxon>
        <taxon>Amphibia</taxon>
        <taxon>Batrachia</taxon>
        <taxon>Anura</taxon>
        <taxon>Neobatrachia</taxon>
        <taxon>Hyloidea</taxon>
        <taxon>Dendrobatidae</taxon>
        <taxon>Dendrobatinae</taxon>
        <taxon>Ranitomeya</taxon>
    </lineage>
</organism>
<dbReference type="InterPro" id="IPR043502">
    <property type="entry name" value="DNA/RNA_pol_sf"/>
</dbReference>
<feature type="region of interest" description="Disordered" evidence="3">
    <location>
        <begin position="507"/>
        <end position="537"/>
    </location>
</feature>
<dbReference type="PANTHER" id="PTHR24559:SF440">
    <property type="entry name" value="RIBONUCLEASE H"/>
    <property type="match status" value="1"/>
</dbReference>
<dbReference type="PANTHER" id="PTHR24559">
    <property type="entry name" value="TRANSPOSON TY3-I GAG-POL POLYPROTEIN"/>
    <property type="match status" value="1"/>
</dbReference>
<dbReference type="InterPro" id="IPR053134">
    <property type="entry name" value="RNA-dir_DNA_polymerase"/>
</dbReference>
<evidence type="ECO:0000256" key="2">
    <source>
        <dbReference type="ARBA" id="ARBA00012180"/>
    </source>
</evidence>
<feature type="compositionally biased region" description="Basic and acidic residues" evidence="3">
    <location>
        <begin position="380"/>
        <end position="395"/>
    </location>
</feature>
<comment type="caution">
    <text evidence="7">The sequence shown here is derived from an EMBL/GenBank/DDBJ whole genome shotgun (WGS) entry which is preliminary data.</text>
</comment>
<dbReference type="CDD" id="cd01647">
    <property type="entry name" value="RT_LTR"/>
    <property type="match status" value="1"/>
</dbReference>
<feature type="domain" description="Reverse transcriptase" evidence="5">
    <location>
        <begin position="9"/>
        <end position="192"/>
    </location>
</feature>
<feature type="region of interest" description="Disordered" evidence="3">
    <location>
        <begin position="366"/>
        <end position="428"/>
    </location>
</feature>
<evidence type="ECO:0000256" key="3">
    <source>
        <dbReference type="SAM" id="MobiDB-lite"/>
    </source>
</evidence>
<dbReference type="Proteomes" id="UP001176940">
    <property type="component" value="Unassembled WGS sequence"/>
</dbReference>